<dbReference type="EMBL" id="JAHXZN010000016">
    <property type="protein sequence ID" value="MBW6533217.1"/>
    <property type="molecule type" value="Genomic_DNA"/>
</dbReference>
<protein>
    <submittedName>
        <fullName evidence="1">Uncharacterized protein</fullName>
    </submittedName>
</protein>
<accession>A0ABS7BUP8</accession>
<gene>
    <name evidence="1" type="ORF">KZ820_20945</name>
</gene>
<proteinExistence type="predicted"/>
<reference evidence="1 2" key="1">
    <citation type="submission" date="2021-07" db="EMBL/GenBank/DDBJ databases">
        <title>Sphingomonas sp.</title>
        <authorList>
            <person name="Feng G."/>
            <person name="Li J."/>
            <person name="Pan M."/>
        </authorList>
    </citation>
    <scope>NUCLEOTIDE SEQUENCE [LARGE SCALE GENOMIC DNA]</scope>
    <source>
        <strain evidence="1 2">RRHST34</strain>
    </source>
</reference>
<organism evidence="1 2">
    <name type="scientific">Sphingomonas citri</name>
    <dbReference type="NCBI Taxonomy" id="2862499"/>
    <lineage>
        <taxon>Bacteria</taxon>
        <taxon>Pseudomonadati</taxon>
        <taxon>Pseudomonadota</taxon>
        <taxon>Alphaproteobacteria</taxon>
        <taxon>Sphingomonadales</taxon>
        <taxon>Sphingomonadaceae</taxon>
        <taxon>Sphingomonas</taxon>
    </lineage>
</organism>
<dbReference type="RefSeq" id="WP_219750740.1">
    <property type="nucleotide sequence ID" value="NZ_JAHXZN010000016.1"/>
</dbReference>
<keyword evidence="2" id="KW-1185">Reference proteome</keyword>
<comment type="caution">
    <text evidence="1">The sequence shown here is derived from an EMBL/GenBank/DDBJ whole genome shotgun (WGS) entry which is preliminary data.</text>
</comment>
<sequence length="96" mass="11194">MRWIITADHIGTNSHGVGDDENGKRVQTFVTAGDPLSYDFRLYDDDGNLYYEGRTNDINEDEERAFAPLDWARYKAGCTYMTYRQHGLHNTEWLEL</sequence>
<evidence type="ECO:0000313" key="1">
    <source>
        <dbReference type="EMBL" id="MBW6533217.1"/>
    </source>
</evidence>
<evidence type="ECO:0000313" key="2">
    <source>
        <dbReference type="Proteomes" id="UP000759103"/>
    </source>
</evidence>
<name>A0ABS7BUP8_9SPHN</name>
<dbReference type="Proteomes" id="UP000759103">
    <property type="component" value="Unassembled WGS sequence"/>
</dbReference>